<dbReference type="EMBL" id="JBFMIA010000093">
    <property type="protein sequence ID" value="MEW9503463.1"/>
    <property type="molecule type" value="Genomic_DNA"/>
</dbReference>
<protein>
    <submittedName>
        <fullName evidence="1">Uncharacterized protein</fullName>
    </submittedName>
</protein>
<sequence length="73" mass="7918">MTKSCDISSVLGFENAINENFDKGDLLRVGTLDGTFTEGHFRSSQNGVITLRKAGKTENTIISLPNTWCVGPN</sequence>
<organism evidence="1 2">
    <name type="scientific">Jeotgalibacillus marinus</name>
    <dbReference type="NCBI Taxonomy" id="86667"/>
    <lineage>
        <taxon>Bacteria</taxon>
        <taxon>Bacillati</taxon>
        <taxon>Bacillota</taxon>
        <taxon>Bacilli</taxon>
        <taxon>Bacillales</taxon>
        <taxon>Caryophanaceae</taxon>
        <taxon>Jeotgalibacillus</taxon>
    </lineage>
</organism>
<reference evidence="1 2" key="1">
    <citation type="journal article" date="1979" name="Int. J. Syst. Evol. Microbiol.">
        <title>Bacillus globisporus subsp. marinus subsp. nov.</title>
        <authorList>
            <person name="Liu H."/>
        </authorList>
    </citation>
    <scope>NUCLEOTIDE SEQUENCE [LARGE SCALE GENOMIC DNA]</scope>
    <source>
        <strain evidence="1 2">DSM 1297</strain>
    </source>
</reference>
<name>A0ABV3Q7W1_9BACL</name>
<gene>
    <name evidence="1" type="ORF">AB1471_17115</name>
</gene>
<keyword evidence="2" id="KW-1185">Reference proteome</keyword>
<proteinExistence type="predicted"/>
<comment type="caution">
    <text evidence="1">The sequence shown here is derived from an EMBL/GenBank/DDBJ whole genome shotgun (WGS) entry which is preliminary data.</text>
</comment>
<dbReference type="RefSeq" id="WP_367780943.1">
    <property type="nucleotide sequence ID" value="NZ_JBFMIA010000093.1"/>
</dbReference>
<evidence type="ECO:0000313" key="2">
    <source>
        <dbReference type="Proteomes" id="UP001556040"/>
    </source>
</evidence>
<accession>A0ABV3Q7W1</accession>
<dbReference type="Proteomes" id="UP001556040">
    <property type="component" value="Unassembled WGS sequence"/>
</dbReference>
<evidence type="ECO:0000313" key="1">
    <source>
        <dbReference type="EMBL" id="MEW9503463.1"/>
    </source>
</evidence>